<dbReference type="VEuPathDB" id="FungiDB:AAP_05779"/>
<organism evidence="2 3">
    <name type="scientific">Ascosphaera apis ARSEF 7405</name>
    <dbReference type="NCBI Taxonomy" id="392613"/>
    <lineage>
        <taxon>Eukaryota</taxon>
        <taxon>Fungi</taxon>
        <taxon>Dikarya</taxon>
        <taxon>Ascomycota</taxon>
        <taxon>Pezizomycotina</taxon>
        <taxon>Eurotiomycetes</taxon>
        <taxon>Eurotiomycetidae</taxon>
        <taxon>Onygenales</taxon>
        <taxon>Ascosphaeraceae</taxon>
        <taxon>Ascosphaera</taxon>
    </lineage>
</organism>
<dbReference type="Proteomes" id="UP000242877">
    <property type="component" value="Unassembled WGS sequence"/>
</dbReference>
<dbReference type="OrthoDB" id="342131at2759"/>
<protein>
    <submittedName>
        <fullName evidence="2">Uncharacterized protein</fullName>
    </submittedName>
</protein>
<evidence type="ECO:0000313" key="2">
    <source>
        <dbReference type="EMBL" id="KZZ87255.1"/>
    </source>
</evidence>
<sequence length="96" mass="10945">MGCDLLALNLVKQWKFLTPPPLPPSHQLKKKLSEEFDLRNDVRQHMLRRRSSLTVADIPPILTNKENDETKKPASKKAPTMFTEPDANSLLDSFGF</sequence>
<accession>A0A167VA75</accession>
<dbReference type="AlphaFoldDB" id="A0A167VA75"/>
<evidence type="ECO:0000313" key="3">
    <source>
        <dbReference type="Proteomes" id="UP000242877"/>
    </source>
</evidence>
<dbReference type="EMBL" id="AZGZ01000036">
    <property type="protein sequence ID" value="KZZ87255.1"/>
    <property type="molecule type" value="Genomic_DNA"/>
</dbReference>
<proteinExistence type="predicted"/>
<name>A0A167VA75_9EURO</name>
<comment type="caution">
    <text evidence="2">The sequence shown here is derived from an EMBL/GenBank/DDBJ whole genome shotgun (WGS) entry which is preliminary data.</text>
</comment>
<reference evidence="2 3" key="1">
    <citation type="journal article" date="2016" name="Genome Biol. Evol.">
        <title>Divergent and convergent evolution of fungal pathogenicity.</title>
        <authorList>
            <person name="Shang Y."/>
            <person name="Xiao G."/>
            <person name="Zheng P."/>
            <person name="Cen K."/>
            <person name="Zhan S."/>
            <person name="Wang C."/>
        </authorList>
    </citation>
    <scope>NUCLEOTIDE SEQUENCE [LARGE SCALE GENOMIC DNA]</scope>
    <source>
        <strain evidence="2 3">ARSEF 7405</strain>
    </source>
</reference>
<keyword evidence="3" id="KW-1185">Reference proteome</keyword>
<gene>
    <name evidence="2" type="ORF">AAP_05779</name>
</gene>
<feature type="region of interest" description="Disordered" evidence="1">
    <location>
        <begin position="58"/>
        <end position="96"/>
    </location>
</feature>
<evidence type="ECO:0000256" key="1">
    <source>
        <dbReference type="SAM" id="MobiDB-lite"/>
    </source>
</evidence>